<dbReference type="EMBL" id="CP092624">
    <property type="protein sequence ID" value="UMM33128.1"/>
    <property type="molecule type" value="Genomic_DNA"/>
</dbReference>
<feature type="transmembrane region" description="Helical" evidence="1">
    <location>
        <begin position="119"/>
        <end position="137"/>
    </location>
</feature>
<gene>
    <name evidence="2" type="ORF">L5515_006717</name>
</gene>
<feature type="transmembrane region" description="Helical" evidence="1">
    <location>
        <begin position="184"/>
        <end position="203"/>
    </location>
</feature>
<dbReference type="PANTHER" id="PTHR10664">
    <property type="entry name" value="SERPENTINE RECEPTOR-C.ELEGANS"/>
    <property type="match status" value="1"/>
</dbReference>
<evidence type="ECO:0000313" key="3">
    <source>
        <dbReference type="Proteomes" id="UP000829354"/>
    </source>
</evidence>
<keyword evidence="1" id="KW-0812">Transmembrane</keyword>
<organism evidence="2 3">
    <name type="scientific">Caenorhabditis briggsae</name>
    <dbReference type="NCBI Taxonomy" id="6238"/>
    <lineage>
        <taxon>Eukaryota</taxon>
        <taxon>Metazoa</taxon>
        <taxon>Ecdysozoa</taxon>
        <taxon>Nematoda</taxon>
        <taxon>Chromadorea</taxon>
        <taxon>Rhabditida</taxon>
        <taxon>Rhabditina</taxon>
        <taxon>Rhabditomorpha</taxon>
        <taxon>Rhabditoidea</taxon>
        <taxon>Rhabditidae</taxon>
        <taxon>Peloderinae</taxon>
        <taxon>Caenorhabditis</taxon>
    </lineage>
</organism>
<feature type="transmembrane region" description="Helical" evidence="1">
    <location>
        <begin position="12"/>
        <end position="31"/>
    </location>
</feature>
<accession>A0AAE9F378</accession>
<proteinExistence type="predicted"/>
<name>A0AAE9F378_CAEBR</name>
<dbReference type="PANTHER" id="PTHR10664:SF20">
    <property type="entry name" value="SERPENTINE RECEPTOR, CLASS BC (CLASS B-LIKE)"/>
    <property type="match status" value="1"/>
</dbReference>
<dbReference type="Proteomes" id="UP000829354">
    <property type="component" value="Chromosome V"/>
</dbReference>
<evidence type="ECO:0000256" key="1">
    <source>
        <dbReference type="SAM" id="Phobius"/>
    </source>
</evidence>
<feature type="transmembrane region" description="Helical" evidence="1">
    <location>
        <begin position="67"/>
        <end position="87"/>
    </location>
</feature>
<keyword evidence="1" id="KW-0472">Membrane</keyword>
<dbReference type="AlphaFoldDB" id="A0AAE9F378"/>
<sequence>MIIYGLSMTQLYNFLTANHWLTFMVVWPVSASSNVRAVLIFIIALDRTCAAYFPVFFFNYRKLIPTLLIIAFVLSYFVFEVLVAFQVCKINLNIPTTCISAQCINGACYHNYWITFSKILYALIIALTLMLCLKIFFWDRYKKQNVNKDLRRANRLALIETSIIIVFNLIPPTINSFYSNYFEYVGAMNTVCQTLGFVVESWLTTINMQQKYRIDGGRKPSGKSMYPSEISGNKY</sequence>
<dbReference type="InterPro" id="IPR019420">
    <property type="entry name" value="7TM_GPCR_serpentine_rcpt_Srbc"/>
</dbReference>
<dbReference type="Pfam" id="PF10316">
    <property type="entry name" value="7TM_GPCR_Srbc"/>
    <property type="match status" value="1"/>
</dbReference>
<keyword evidence="3" id="KW-1185">Reference proteome</keyword>
<reference evidence="2 3" key="1">
    <citation type="submission" date="2022-04" db="EMBL/GenBank/DDBJ databases">
        <title>Chromosome-level reference genomes for two strains of Caenorhabditis briggsae: an improved platform for comparative genomics.</title>
        <authorList>
            <person name="Stevens L."/>
            <person name="Andersen E."/>
        </authorList>
    </citation>
    <scope>NUCLEOTIDE SEQUENCE [LARGE SCALE GENOMIC DNA]</scope>
    <source>
        <strain evidence="2">VX34</strain>
        <tissue evidence="2">Whole-organism</tissue>
    </source>
</reference>
<keyword evidence="1" id="KW-1133">Transmembrane helix</keyword>
<evidence type="ECO:0000313" key="2">
    <source>
        <dbReference type="EMBL" id="UMM33128.1"/>
    </source>
</evidence>
<feature type="transmembrane region" description="Helical" evidence="1">
    <location>
        <begin position="157"/>
        <end position="178"/>
    </location>
</feature>
<protein>
    <submittedName>
        <fullName evidence="2">Uncharacterized protein</fullName>
    </submittedName>
</protein>